<dbReference type="RefSeq" id="WP_013104351.1">
    <property type="nucleotide sequence ID" value="NC_014145.1"/>
</dbReference>
<name>D6CQS3_THIA3</name>
<sequence length="60" mass="6547">MDKPSDPLSTADALAAQGAQDLSALGQIAVEQIAALQPLEWRSDLAQISPWEYAQYAERF</sequence>
<dbReference type="EMBL" id="FP475956">
    <property type="protein sequence ID" value="CAZ86964.1"/>
    <property type="molecule type" value="Genomic_DNA"/>
</dbReference>
<reference evidence="2 4" key="4">
    <citation type="submission" date="2015-03" db="EMBL/GenBank/DDBJ databases">
        <authorList>
            <person name="Regsiter A."/>
            <person name="william w."/>
        </authorList>
    </citation>
    <scope>NUCLEOTIDE SEQUENCE [LARGE SCALE GENOMIC DNA]</scope>
    <source>
        <strain evidence="2 4">CB1</strain>
    </source>
</reference>
<dbReference type="EMBL" id="CTRI01000003">
    <property type="protein sequence ID" value="CQR27855.1"/>
    <property type="molecule type" value="Genomic_DNA"/>
</dbReference>
<organism evidence="1 3">
    <name type="scientific">Thiomonas arsenitoxydans (strain DSM 22701 / CIP 110005 / 3As)</name>
    <dbReference type="NCBI Taxonomy" id="426114"/>
    <lineage>
        <taxon>Bacteria</taxon>
        <taxon>Pseudomonadati</taxon>
        <taxon>Pseudomonadota</taxon>
        <taxon>Betaproteobacteria</taxon>
        <taxon>Burkholderiales</taxon>
        <taxon>Thiomonas</taxon>
    </lineage>
</organism>
<reference evidence="1" key="3">
    <citation type="submission" date="2010-07" db="EMBL/GenBank/DDBJ databases">
        <authorList>
            <person name="Genoscope - CEA"/>
        </authorList>
    </citation>
    <scope>NUCLEOTIDE SEQUENCE</scope>
    <source>
        <strain evidence="1">3As</strain>
    </source>
</reference>
<dbReference type="KEGG" id="thi:THI_0210"/>
<evidence type="ECO:0000313" key="2">
    <source>
        <dbReference type="EMBL" id="CQR27855.1"/>
    </source>
</evidence>
<protein>
    <submittedName>
        <fullName evidence="1">Uncharacterized protein</fullName>
    </submittedName>
</protein>
<reference evidence="3" key="2">
    <citation type="journal article" date="2010" name="PLoS Genet.">
        <title>Structure, function, and evolution of the Thiomonas spp. genome.</title>
        <authorList>
            <person name="Arsene-Ploetze F."/>
            <person name="Koechler S."/>
            <person name="Marchal M."/>
            <person name="Coppee J.Y."/>
            <person name="Chandler M."/>
            <person name="Bonnefoy V."/>
            <person name="Brochier-Armanet C."/>
            <person name="Barakat M."/>
            <person name="Barbe V."/>
            <person name="Battaglia-Brunet F."/>
            <person name="Bruneel O."/>
            <person name="Bryan C.G."/>
            <person name="Cleiss-Arnold J."/>
            <person name="Cruveiller S."/>
            <person name="Erhardt M."/>
            <person name="Heinrich-Salmeron A."/>
            <person name="Hommais F."/>
            <person name="Joulian C."/>
            <person name="Krin E."/>
            <person name="Lieutaud A."/>
            <person name="Lievremont D."/>
            <person name="Michel C."/>
            <person name="Muller D."/>
            <person name="Ortet P."/>
            <person name="Proux C."/>
            <person name="Siguier P."/>
            <person name="Roche D."/>
            <person name="Rouy Z."/>
            <person name="Salvignol G."/>
            <person name="Slyemi D."/>
            <person name="Talla E."/>
            <person name="Weiss S."/>
            <person name="Weissenbach J."/>
            <person name="Medigue C."/>
            <person name="Bertin P.N."/>
        </authorList>
    </citation>
    <scope>NUCLEOTIDE SEQUENCE [LARGE SCALE GENOMIC DNA]</scope>
    <source>
        <strain evidence="3">DSM 22701 / CIP 110005 / 3As</strain>
    </source>
</reference>
<evidence type="ECO:0000313" key="4">
    <source>
        <dbReference type="Proteomes" id="UP000078599"/>
    </source>
</evidence>
<dbReference type="HOGENOM" id="CLU_2940361_0_0_4"/>
<evidence type="ECO:0000313" key="3">
    <source>
        <dbReference type="Proteomes" id="UP000002372"/>
    </source>
</evidence>
<proteinExistence type="predicted"/>
<accession>D6CQS3</accession>
<keyword evidence="4" id="KW-1185">Reference proteome</keyword>
<dbReference type="Proteomes" id="UP000002372">
    <property type="component" value="Chromosome"/>
</dbReference>
<dbReference type="Proteomes" id="UP000078599">
    <property type="component" value="Unassembled WGS sequence"/>
</dbReference>
<dbReference type="AlphaFoldDB" id="D6CQS3"/>
<gene>
    <name evidence="1" type="ordered locus">THI_0210</name>
    <name evidence="2" type="ORF">THICB1_110242</name>
</gene>
<reference key="1">
    <citation type="submission" date="2009-07" db="EMBL/GenBank/DDBJ databases">
        <authorList>
            <person name="Genoscope - CEA"/>
        </authorList>
    </citation>
    <scope>NUCLEOTIDE SEQUENCE</scope>
    <source>
        <strain>3As</strain>
    </source>
</reference>
<evidence type="ECO:0000313" key="1">
    <source>
        <dbReference type="EMBL" id="CAZ86964.1"/>
    </source>
</evidence>